<dbReference type="KEGG" id="err:DVR09_16315"/>
<organism evidence="1 2">
    <name type="scientific">Erythrobacter aureus</name>
    <dbReference type="NCBI Taxonomy" id="2182384"/>
    <lineage>
        <taxon>Bacteria</taxon>
        <taxon>Pseudomonadati</taxon>
        <taxon>Pseudomonadota</taxon>
        <taxon>Alphaproteobacteria</taxon>
        <taxon>Sphingomonadales</taxon>
        <taxon>Erythrobacteraceae</taxon>
        <taxon>Erythrobacter/Porphyrobacter group</taxon>
        <taxon>Erythrobacter</taxon>
    </lineage>
</organism>
<evidence type="ECO:0000313" key="2">
    <source>
        <dbReference type="Proteomes" id="UP000254508"/>
    </source>
</evidence>
<dbReference type="EMBL" id="CP031358">
    <property type="protein sequence ID" value="AXK44017.1"/>
    <property type="molecule type" value="Genomic_DNA"/>
</dbReference>
<accession>A0A345YJB5</accession>
<gene>
    <name evidence="1" type="ORF">DVR09_16315</name>
</gene>
<evidence type="ECO:0000313" key="1">
    <source>
        <dbReference type="EMBL" id="AXK44017.1"/>
    </source>
</evidence>
<sequence>MPVQKLILQMTVMCDTDTLDEAVNAYDSMSLTEIAHSTDFGDDIGSGIKVVASQTILSPDRIKAELEAIGNDGEFFDMAIADMADHDDEGDDTEAQLGNQVPFFLTNGGAETTDDTKIIALFSQLGLKSGGLGLNSGEKDDFFYPLTEAEANYVAEDIVTALDGTTSALIGYSVLCRNTKCLAPQVEFQIDPEAASEESVLEYATGYAEAIRPRVEEFGGDVHIDRGIDNCVVVRLLVPIANAMALGSADAWKARLALLLTPQDLPVYLTNQCTEAAHGTKEQFDHLGLSYGEFDGEFYPLTDEEVRYIAEDEVTSLDGNVLAFIGYSALYRGQKFLMPSIELTYGDKDDRFATEQEALAFANTYVADLAPKLAVAMARARVDQSGDDRIVIQILIPFETAAQRGDLDSWKKYLSWLLFDPIKYDIIEEVRVEDDEYAVTISWIGEGNDGDFDPLRPYDVPLLRFDVDKRVGEDFEELENGSYCTQVPAYIPQNKRWCLARYILAQLDMGHTGKRDLEKLSWTNLGIVEDYMAAVEGNDNDSQIDDLDHRIAVAQFQSTGNRSTVPSEIHPLDEAELRVNAAGFERADEPGMAAASAGELDDLELVYEVDAKFLMTAGAYNGVVDKQNMADLINDRGVQEGDIDRMNIVEVRVSDKTVARASGPAE</sequence>
<name>A0A345YJB5_9SPHN</name>
<geneLocation type="plasmid" evidence="1 2">
    <name>unnamed</name>
</geneLocation>
<dbReference type="Proteomes" id="UP000254508">
    <property type="component" value="Plasmid unnamed"/>
</dbReference>
<protein>
    <submittedName>
        <fullName evidence="1">Uncharacterized protein</fullName>
    </submittedName>
</protein>
<dbReference type="RefSeq" id="WP_115418330.1">
    <property type="nucleotide sequence ID" value="NZ_CP031358.1"/>
</dbReference>
<reference evidence="1 2" key="1">
    <citation type="submission" date="2018-07" db="EMBL/GenBank/DDBJ databases">
        <title>Genome sequence of Erythrobacter strain YH-07, an antagonistic bacterium isolated from Yellow Sea.</title>
        <authorList>
            <person name="Tang T."/>
            <person name="Liu Q."/>
            <person name="Sun X."/>
        </authorList>
    </citation>
    <scope>NUCLEOTIDE SEQUENCE [LARGE SCALE GENOMIC DNA]</scope>
    <source>
        <strain evidence="1 2">YH-07</strain>
        <plasmid evidence="1 2">unnamed</plasmid>
    </source>
</reference>
<keyword evidence="1" id="KW-0614">Plasmid</keyword>
<keyword evidence="2" id="KW-1185">Reference proteome</keyword>
<dbReference type="AlphaFoldDB" id="A0A345YJB5"/>
<proteinExistence type="predicted"/>
<dbReference type="OrthoDB" id="9818741at2"/>